<name>T0QPS1_SAPDV</name>
<reference evidence="3 4" key="1">
    <citation type="submission" date="2012-04" db="EMBL/GenBank/DDBJ databases">
        <title>The Genome Sequence of Saprolegnia declina VS20.</title>
        <authorList>
            <consortium name="The Broad Institute Genome Sequencing Platform"/>
            <person name="Russ C."/>
            <person name="Nusbaum C."/>
            <person name="Tyler B."/>
            <person name="van West P."/>
            <person name="Dieguez-Uribeondo J."/>
            <person name="de Bruijn I."/>
            <person name="Tripathy S."/>
            <person name="Jiang R."/>
            <person name="Young S.K."/>
            <person name="Zeng Q."/>
            <person name="Gargeya S."/>
            <person name="Fitzgerald M."/>
            <person name="Haas B."/>
            <person name="Abouelleil A."/>
            <person name="Alvarado L."/>
            <person name="Arachchi H.M."/>
            <person name="Berlin A."/>
            <person name="Chapman S.B."/>
            <person name="Goldberg J."/>
            <person name="Griggs A."/>
            <person name="Gujja S."/>
            <person name="Hansen M."/>
            <person name="Howarth C."/>
            <person name="Imamovic A."/>
            <person name="Larimer J."/>
            <person name="McCowen C."/>
            <person name="Montmayeur A."/>
            <person name="Murphy C."/>
            <person name="Neiman D."/>
            <person name="Pearson M."/>
            <person name="Priest M."/>
            <person name="Roberts A."/>
            <person name="Saif S."/>
            <person name="Shea T."/>
            <person name="Sisk P."/>
            <person name="Sykes S."/>
            <person name="Wortman J."/>
            <person name="Nusbaum C."/>
            <person name="Birren B."/>
        </authorList>
    </citation>
    <scope>NUCLEOTIDE SEQUENCE [LARGE SCALE GENOMIC DNA]</scope>
    <source>
        <strain evidence="3 4">VS20</strain>
    </source>
</reference>
<evidence type="ECO:0000313" key="3">
    <source>
        <dbReference type="EMBL" id="EQC35840.1"/>
    </source>
</evidence>
<organism evidence="3 4">
    <name type="scientific">Saprolegnia diclina (strain VS20)</name>
    <dbReference type="NCBI Taxonomy" id="1156394"/>
    <lineage>
        <taxon>Eukaryota</taxon>
        <taxon>Sar</taxon>
        <taxon>Stramenopiles</taxon>
        <taxon>Oomycota</taxon>
        <taxon>Saprolegniomycetes</taxon>
        <taxon>Saprolegniales</taxon>
        <taxon>Saprolegniaceae</taxon>
        <taxon>Saprolegnia</taxon>
    </lineage>
</organism>
<dbReference type="EMBL" id="JH767149">
    <property type="protein sequence ID" value="EQC35840.1"/>
    <property type="molecule type" value="Genomic_DNA"/>
</dbReference>
<feature type="region of interest" description="Disordered" evidence="1">
    <location>
        <begin position="1"/>
        <end position="29"/>
    </location>
</feature>
<proteinExistence type="predicted"/>
<dbReference type="AlphaFoldDB" id="T0QPS1"/>
<evidence type="ECO:0000256" key="2">
    <source>
        <dbReference type="SAM" id="Phobius"/>
    </source>
</evidence>
<sequence length="97" mass="10787">MRYHHTLHRLPTNYEDSAHGPRASTSPLKRYDARPSEAHLLQRSPSMGETVMTKSYAFVLETFAVVSVELLKHMALRLALASAALVLLVCLRAASIL</sequence>
<keyword evidence="4" id="KW-1185">Reference proteome</keyword>
<dbReference type="Proteomes" id="UP000030762">
    <property type="component" value="Unassembled WGS sequence"/>
</dbReference>
<protein>
    <submittedName>
        <fullName evidence="3">Uncharacterized protein</fullName>
    </submittedName>
</protein>
<evidence type="ECO:0000256" key="1">
    <source>
        <dbReference type="SAM" id="MobiDB-lite"/>
    </source>
</evidence>
<keyword evidence="2" id="KW-1133">Transmembrane helix</keyword>
<dbReference type="RefSeq" id="XP_008610602.1">
    <property type="nucleotide sequence ID" value="XM_008612380.1"/>
</dbReference>
<dbReference type="VEuPathDB" id="FungiDB:SDRG_06592"/>
<dbReference type="GeneID" id="19947319"/>
<keyword evidence="2" id="KW-0812">Transmembrane</keyword>
<keyword evidence="2" id="KW-0472">Membrane</keyword>
<evidence type="ECO:0000313" key="4">
    <source>
        <dbReference type="Proteomes" id="UP000030762"/>
    </source>
</evidence>
<dbReference type="OMA" id="IVFASIH"/>
<dbReference type="InParanoid" id="T0QPS1"/>
<dbReference type="OrthoDB" id="10423528at2759"/>
<gene>
    <name evidence="3" type="ORF">SDRG_06592</name>
</gene>
<accession>T0QPS1</accession>
<feature type="transmembrane region" description="Helical" evidence="2">
    <location>
        <begin position="74"/>
        <end position="94"/>
    </location>
</feature>